<keyword evidence="3" id="KW-1185">Reference proteome</keyword>
<dbReference type="AlphaFoldDB" id="A0AA91IPR3"/>
<dbReference type="EMBL" id="LXEX01000031">
    <property type="protein sequence ID" value="OAT58975.1"/>
    <property type="molecule type" value="Genomic_DNA"/>
</dbReference>
<dbReference type="Proteomes" id="UP000078431">
    <property type="component" value="Unassembled WGS sequence"/>
</dbReference>
<organism evidence="2 3">
    <name type="scientific">Obesumbacterium proteus ATCC 12841</name>
    <dbReference type="NCBI Taxonomy" id="1354268"/>
    <lineage>
        <taxon>Bacteria</taxon>
        <taxon>Pseudomonadati</taxon>
        <taxon>Pseudomonadota</taxon>
        <taxon>Gammaproteobacteria</taxon>
        <taxon>Enterobacterales</taxon>
        <taxon>Hafniaceae</taxon>
        <taxon>Obesumbacterium</taxon>
    </lineage>
</organism>
<proteinExistence type="predicted"/>
<evidence type="ECO:0000313" key="2">
    <source>
        <dbReference type="EMBL" id="OAT58975.1"/>
    </source>
</evidence>
<sequence length="735" mass="77520">MARNLELALTLAAKDTASKVLKKAMQDTIAQTKAVEKADDQLGKSQKQNSDSAIQASKALRSEYQQSAKARSTLGIRAERDIQREIQLTQAAYNRLTRSGVMSANEQSRAFEAMTSRVSKLRGELNSAGQSMSRMERAKGWGSNAMAIAGGVTAAGAVLAQPVNNQMTYERKLADMSNTAFADQGISGRKAGMQQMDSLIRETVKTGGGNKDSAADTLNALLASGAVDFSSAKTLLPVIQKYATASGADPKDLAQIAIRLKQTFGIQDQDIGKALNMALAAGQAGSFELSDQAKYLPAQLAAASNLGMKGLGDFSTILGLNQAAAITSGDSSQAGVNVTDLLLKINSKDAATAAARVKINGHGIDLPGTLSAARAKGINPLEAFNRVVDKVVGNNPEYQKLESRLKTAKGGERQEIMEAQKKLLEGSGIGQIIADQQALFALVGYRANKKYFNDVVSGANQQRDLPDGQRAGDVNYGLIQDTNDYKTDQLKNVRDFSEMDSIKSLSDVLGNLSKELTDYSSKYPELTTAISGATTGIKALAAVAAAVAGIRILTGGGIPGFGKKGGGKFNPTDILTGEKSGVVPVYVTNWQNSDGNNGSKNSRNGIKGPLGSLLGSFSGYAGSAFDLSDRLDSAKQEADAKGISVGQLMVDRANAHKDQLTDDTPLSWWSKPSTIGMDAGSDGTGVPSYLRPQQQQYPFIPIQIQNTMMLDGKVVAESTNEVNASQANRGSTGGY</sequence>
<gene>
    <name evidence="2" type="ORF">M993_02278</name>
</gene>
<feature type="domain" description="Phage tail tape measure protein" evidence="1">
    <location>
        <begin position="204"/>
        <end position="400"/>
    </location>
</feature>
<evidence type="ECO:0000259" key="1">
    <source>
        <dbReference type="Pfam" id="PF10145"/>
    </source>
</evidence>
<evidence type="ECO:0000313" key="3">
    <source>
        <dbReference type="Proteomes" id="UP000078431"/>
    </source>
</evidence>
<dbReference type="RefSeq" id="WP_061552900.1">
    <property type="nucleotide sequence ID" value="NZ_LXEX01000031.1"/>
</dbReference>
<reference evidence="2 3" key="1">
    <citation type="submission" date="2016-04" db="EMBL/GenBank/DDBJ databases">
        <title>ATOL: Assembling a taxonomically balanced genome-scale reconstruction of the evolutionary history of the Enterobacteriaceae.</title>
        <authorList>
            <person name="Plunkett G.III."/>
            <person name="Neeno-Eckwall E.C."/>
            <person name="Glasner J.D."/>
            <person name="Perna N.T."/>
        </authorList>
    </citation>
    <scope>NUCLEOTIDE SEQUENCE [LARGE SCALE GENOMIC DNA]</scope>
    <source>
        <strain evidence="2 3">ATCC 12841</strain>
    </source>
</reference>
<dbReference type="InterPro" id="IPR010090">
    <property type="entry name" value="Phage_tape_meas"/>
</dbReference>
<dbReference type="Pfam" id="PF10145">
    <property type="entry name" value="PhageMin_Tail"/>
    <property type="match status" value="1"/>
</dbReference>
<accession>A0AA91IPR3</accession>
<protein>
    <submittedName>
        <fullName evidence="2">Phage protein</fullName>
    </submittedName>
</protein>
<comment type="caution">
    <text evidence="2">The sequence shown here is derived from an EMBL/GenBank/DDBJ whole genome shotgun (WGS) entry which is preliminary data.</text>
</comment>
<name>A0AA91IPR3_9GAMM</name>